<evidence type="ECO:0000259" key="14">
    <source>
        <dbReference type="Pfam" id="PF08441"/>
    </source>
</evidence>
<evidence type="ECO:0000256" key="9">
    <source>
        <dbReference type="ARBA" id="ARBA00023136"/>
    </source>
</evidence>
<keyword evidence="18" id="KW-1185">Reference proteome</keyword>
<keyword evidence="6 13" id="KW-0130">Cell adhesion</keyword>
<evidence type="ECO:0000313" key="18">
    <source>
        <dbReference type="Proteomes" id="UP001501920"/>
    </source>
</evidence>
<dbReference type="InterPro" id="IPR013519">
    <property type="entry name" value="Int_alpha_beta-p"/>
</dbReference>
<dbReference type="GeneID" id="108424163"/>
<evidence type="ECO:0000259" key="16">
    <source>
        <dbReference type="Pfam" id="PF20806"/>
    </source>
</evidence>
<dbReference type="InterPro" id="IPR048285">
    <property type="entry name" value="Integrin_alpha_Ig-like_2"/>
</dbReference>
<feature type="repeat" description="FG-GAP" evidence="12">
    <location>
        <begin position="289"/>
        <end position="352"/>
    </location>
</feature>
<dbReference type="InterPro" id="IPR032695">
    <property type="entry name" value="Integrin_dom_sf"/>
</dbReference>
<evidence type="ECO:0000256" key="1">
    <source>
        <dbReference type="ARBA" id="ARBA00004479"/>
    </source>
</evidence>
<reference evidence="17" key="2">
    <citation type="submission" date="2025-08" db="UniProtKB">
        <authorList>
            <consortium name="Ensembl"/>
        </authorList>
    </citation>
    <scope>IDENTIFICATION</scope>
</reference>
<dbReference type="CTD" id="555254"/>
<dbReference type="Pfam" id="PF20806">
    <property type="entry name" value="Integrin_A_Ig_3"/>
    <property type="match status" value="1"/>
</dbReference>
<dbReference type="GO" id="GO:0008305">
    <property type="term" value="C:integrin complex"/>
    <property type="evidence" value="ECO:0007669"/>
    <property type="project" value="InterPro"/>
</dbReference>
<dbReference type="Gene3D" id="2.130.10.130">
    <property type="entry name" value="Integrin alpha, N-terminal"/>
    <property type="match status" value="1"/>
</dbReference>
<dbReference type="Proteomes" id="UP001501920">
    <property type="component" value="Chromosome 8"/>
</dbReference>
<keyword evidence="4 13" id="KW-0732">Signal</keyword>
<feature type="domain" description="Integrin alpha third immunoglobulin-like" evidence="16">
    <location>
        <begin position="772"/>
        <end position="978"/>
    </location>
</feature>
<evidence type="ECO:0000256" key="2">
    <source>
        <dbReference type="ARBA" id="ARBA00008054"/>
    </source>
</evidence>
<evidence type="ECO:0008006" key="19">
    <source>
        <dbReference type="Google" id="ProtNLM"/>
    </source>
</evidence>
<dbReference type="SUPFAM" id="SSF69318">
    <property type="entry name" value="Integrin alpha N-terminal domain"/>
    <property type="match status" value="1"/>
</dbReference>
<dbReference type="Pfam" id="PF08441">
    <property type="entry name" value="Integrin_A_Ig_1"/>
    <property type="match status" value="1"/>
</dbReference>
<dbReference type="GO" id="GO:0033627">
    <property type="term" value="P:cell adhesion mediated by integrin"/>
    <property type="evidence" value="ECO:0007669"/>
    <property type="project" value="TreeGrafter"/>
</dbReference>
<dbReference type="InterPro" id="IPR013517">
    <property type="entry name" value="FG-GAP"/>
</dbReference>
<evidence type="ECO:0000256" key="3">
    <source>
        <dbReference type="ARBA" id="ARBA00022692"/>
    </source>
</evidence>
<keyword evidence="10 13" id="KW-0675">Receptor</keyword>
<evidence type="ECO:0000256" key="8">
    <source>
        <dbReference type="ARBA" id="ARBA00023037"/>
    </source>
</evidence>
<name>A0A3B4BRD5_PYGNA</name>
<feature type="repeat" description="FG-GAP" evidence="12">
    <location>
        <begin position="354"/>
        <end position="411"/>
    </location>
</feature>
<keyword evidence="5" id="KW-0677">Repeat</keyword>
<feature type="transmembrane region" description="Helical" evidence="13">
    <location>
        <begin position="993"/>
        <end position="1016"/>
    </location>
</feature>
<dbReference type="GO" id="GO:0007160">
    <property type="term" value="P:cell-matrix adhesion"/>
    <property type="evidence" value="ECO:0007669"/>
    <property type="project" value="TreeGrafter"/>
</dbReference>
<dbReference type="GO" id="GO:0050900">
    <property type="term" value="P:leukocyte migration"/>
    <property type="evidence" value="ECO:0007669"/>
    <property type="project" value="TreeGrafter"/>
</dbReference>
<dbReference type="GO" id="GO:0009897">
    <property type="term" value="C:external side of plasma membrane"/>
    <property type="evidence" value="ECO:0007669"/>
    <property type="project" value="TreeGrafter"/>
</dbReference>
<comment type="similarity">
    <text evidence="2 13">Belongs to the integrin alpha chain family.</text>
</comment>
<dbReference type="PROSITE" id="PS51470">
    <property type="entry name" value="FG_GAP"/>
    <property type="match status" value="3"/>
</dbReference>
<dbReference type="AlphaFoldDB" id="A0A3B4BRD5"/>
<keyword evidence="3 13" id="KW-0812">Transmembrane</keyword>
<dbReference type="OMA" id="TKVAWWI"/>
<protein>
    <recommendedName>
        <fullName evidence="19">Integrin alpha-2 domain-containing protein</fullName>
    </recommendedName>
</protein>
<dbReference type="RefSeq" id="XP_017547471.1">
    <property type="nucleotide sequence ID" value="XM_017691982.2"/>
</dbReference>
<dbReference type="InterPro" id="IPR048286">
    <property type="entry name" value="Integrin_alpha_Ig-like_3"/>
</dbReference>
<dbReference type="InterPro" id="IPR028994">
    <property type="entry name" value="Integrin_alpha_N"/>
</dbReference>
<dbReference type="PRINTS" id="PR01185">
    <property type="entry name" value="INTEGRINA"/>
</dbReference>
<evidence type="ECO:0000256" key="4">
    <source>
        <dbReference type="ARBA" id="ARBA00022729"/>
    </source>
</evidence>
<reference evidence="17" key="3">
    <citation type="submission" date="2025-09" db="UniProtKB">
        <authorList>
            <consortium name="Ensembl"/>
        </authorList>
    </citation>
    <scope>IDENTIFICATION</scope>
</reference>
<evidence type="ECO:0000256" key="5">
    <source>
        <dbReference type="ARBA" id="ARBA00022737"/>
    </source>
</evidence>
<dbReference type="Gene3D" id="1.20.5.930">
    <property type="entry name" value="Bicelle-embedded integrin alpha(iib) transmembrane segment"/>
    <property type="match status" value="1"/>
</dbReference>
<keyword evidence="9 13" id="KW-0472">Membrane</keyword>
<evidence type="ECO:0000256" key="10">
    <source>
        <dbReference type="ARBA" id="ARBA00023170"/>
    </source>
</evidence>
<dbReference type="GO" id="GO:0098609">
    <property type="term" value="P:cell-cell adhesion"/>
    <property type="evidence" value="ECO:0007669"/>
    <property type="project" value="TreeGrafter"/>
</dbReference>
<dbReference type="Gene3D" id="2.60.40.1510">
    <property type="entry name" value="ntegrin, alpha v. Chain A, domain 3"/>
    <property type="match status" value="1"/>
</dbReference>
<feature type="domain" description="Integrin alpha first immunoglubulin-like" evidence="14">
    <location>
        <begin position="459"/>
        <end position="609"/>
    </location>
</feature>
<dbReference type="SUPFAM" id="SSF69179">
    <property type="entry name" value="Integrin domains"/>
    <property type="match status" value="3"/>
</dbReference>
<feature type="chain" id="PRO_5043105983" description="Integrin alpha-2 domain-containing protein" evidence="13">
    <location>
        <begin position="24"/>
        <end position="1044"/>
    </location>
</feature>
<dbReference type="InterPro" id="IPR000413">
    <property type="entry name" value="Integrin_alpha"/>
</dbReference>
<dbReference type="Gene3D" id="2.60.40.1530">
    <property type="entry name" value="ntegrin, alpha v. Chain A, domain 4"/>
    <property type="match status" value="1"/>
</dbReference>
<keyword evidence="8 13" id="KW-0401">Integrin</keyword>
<evidence type="ECO:0000259" key="15">
    <source>
        <dbReference type="Pfam" id="PF20805"/>
    </source>
</evidence>
<dbReference type="Ensembl" id="ENSPNAT00000012908.2">
    <property type="protein sequence ID" value="ENSPNAP00000000999.2"/>
    <property type="gene ID" value="ENSPNAG00000007870.2"/>
</dbReference>
<dbReference type="InterPro" id="IPR013649">
    <property type="entry name" value="Integrin_alpha_Ig-like_1"/>
</dbReference>
<feature type="repeat" description="FG-GAP" evidence="12">
    <location>
        <begin position="415"/>
        <end position="474"/>
    </location>
</feature>
<comment type="subcellular location">
    <subcellularLocation>
        <location evidence="1 13">Membrane</location>
        <topology evidence="1 13">Single-pass type I membrane protein</topology>
    </subcellularLocation>
</comment>
<dbReference type="GeneTree" id="ENSGT00940000155353"/>
<dbReference type="Pfam" id="PF20805">
    <property type="entry name" value="Integrin_A_Ig_2"/>
    <property type="match status" value="1"/>
</dbReference>
<dbReference type="PANTHER" id="PTHR23220:SF9">
    <property type="entry name" value="INTEGRIN ALPHA-6"/>
    <property type="match status" value="1"/>
</dbReference>
<reference evidence="17 18" key="1">
    <citation type="submission" date="2020-10" db="EMBL/GenBank/DDBJ databases">
        <title>Pygocentrus nattereri (red-bellied piranha) genome, fPygNat1, primary haplotype.</title>
        <authorList>
            <person name="Myers G."/>
            <person name="Meyer A."/>
            <person name="Karagic N."/>
            <person name="Pippel M."/>
            <person name="Winkler S."/>
            <person name="Tracey A."/>
            <person name="Wood J."/>
            <person name="Formenti G."/>
            <person name="Howe K."/>
            <person name="Fedrigo O."/>
            <person name="Jarvis E.D."/>
        </authorList>
    </citation>
    <scope>NUCLEOTIDE SEQUENCE [LARGE SCALE GENOMIC DNA]</scope>
</reference>
<feature type="domain" description="Integrin alpha second immunoglobulin-like" evidence="15">
    <location>
        <begin position="615"/>
        <end position="764"/>
    </location>
</feature>
<proteinExistence type="inferred from homology"/>
<evidence type="ECO:0000256" key="7">
    <source>
        <dbReference type="ARBA" id="ARBA00022989"/>
    </source>
</evidence>
<accession>A0A3B4BRD5</accession>
<dbReference type="STRING" id="42514.ENSPNAP00000000999"/>
<feature type="signal peptide" evidence="13">
    <location>
        <begin position="1"/>
        <end position="23"/>
    </location>
</feature>
<evidence type="ECO:0000256" key="6">
    <source>
        <dbReference type="ARBA" id="ARBA00022889"/>
    </source>
</evidence>
<evidence type="ECO:0000256" key="11">
    <source>
        <dbReference type="ARBA" id="ARBA00023180"/>
    </source>
</evidence>
<dbReference type="PANTHER" id="PTHR23220">
    <property type="entry name" value="INTEGRIN ALPHA"/>
    <property type="match status" value="1"/>
</dbReference>
<dbReference type="Gene3D" id="2.60.40.1460">
    <property type="entry name" value="Integrin domains. Chain A, domain 2"/>
    <property type="match status" value="1"/>
</dbReference>
<dbReference type="SMART" id="SM00191">
    <property type="entry name" value="Int_alpha"/>
    <property type="match status" value="5"/>
</dbReference>
<dbReference type="GO" id="GO:0007229">
    <property type="term" value="P:integrin-mediated signaling pathway"/>
    <property type="evidence" value="ECO:0007669"/>
    <property type="project" value="UniProtKB-KW"/>
</dbReference>
<keyword evidence="7 13" id="KW-1133">Transmembrane helix</keyword>
<evidence type="ECO:0000256" key="13">
    <source>
        <dbReference type="RuleBase" id="RU003762"/>
    </source>
</evidence>
<sequence>MQTERGVLSLWLLCSLHPWQGSAFNLDDTNVLRKNGEADSLFGFSLAMHHQLKPTEEQFLLVGAPHTKALPSQKANITGGLFRCKFTTQINDCERIPVDTEVSKPKDEEDHRENQWMGVRVRSQGPGGKVVVCAHRYQQWEHGNQLVLGRCFILKEDLKIKDTNSFCRNRHRSKDRFGYCQQGLSVAFTKDNKYLVFGGPGAYDWKGTVRMQPVDDLQLDNFETGDQNELNENLIPVGISSYLGFALDSGLNLIKKGEQIIVAGAPRANLSGEVLLLRPDATGDKRTLSAVHILRGPGLASSFGYSLAVLDINTDGWDDLIVGAPQFSLPEQDANVGGAVYVYIHSNGGQNWDHITPTVLHGNRDSMFGLAVASMGDVNHDGFNDFAVGAPYDTEDGRVYVYLGSAGGLSTKPQQSLDGLSHKIPLFGYSLAGNMDIDRNGYPDLAVGSLSNNVAVFRAKPVINITKTLKLEPNEIDYLGENCQKGQCLITAESCFSFTTYPETYNPVIEMSYTLVADEHHIKEHPRLTLQSASKSSLVLPQQGQRLCSKTFFRLQGNIHDRLTDISVRLAVSLSPENPSQTLSQSSLPPLKPVLKQFGDDVTTTAKFKFLNTGCGSDGICQSNLQLQYSFCSKVEHQDKCIPLAREDGIAVIYPGDENTALEVTVTNKRGDDAHLTQLFADFQESLPLSAVIPTQKVKMDCAVDGSKIEAQCQLGNPLKRDAEVTFYLMLGTERLSADITDVNVTLNLKTISKQNISQIVAKAKVVFEMALQVSGLAKPSQVYYGEAVKEENAIMSEEQIGSPVQYEFRVSNIGRPLKSFASATLNIQWPKKNKHGKWLLYLVQITGPKNQTISCTPAAEISPLKHIKAAPRGKRQVEDEGKVDALSTDGFLSLFGRKKYKFLTCADELKCVELRCPLKAVDSTAVVILLARLWSSTFVEDYNSLNYLDIILNASLSLDGSQKNIGLRGSQTQVPVRLTVFPEKKPTFLSRVPWWVILLSVVLALLLLALLIYILSKLGCFTCEMCKEDKKGYYAINHNNAET</sequence>
<evidence type="ECO:0000313" key="17">
    <source>
        <dbReference type="Ensembl" id="ENSPNAP00000000999.2"/>
    </source>
</evidence>
<organism evidence="17 18">
    <name type="scientific">Pygocentrus nattereri</name>
    <name type="common">Red-bellied piranha</name>
    <dbReference type="NCBI Taxonomy" id="42514"/>
    <lineage>
        <taxon>Eukaryota</taxon>
        <taxon>Metazoa</taxon>
        <taxon>Chordata</taxon>
        <taxon>Craniata</taxon>
        <taxon>Vertebrata</taxon>
        <taxon>Euteleostomi</taxon>
        <taxon>Actinopterygii</taxon>
        <taxon>Neopterygii</taxon>
        <taxon>Teleostei</taxon>
        <taxon>Ostariophysi</taxon>
        <taxon>Characiformes</taxon>
        <taxon>Characoidei</taxon>
        <taxon>Pygocentrus</taxon>
    </lineage>
</organism>
<dbReference type="GO" id="GO:0005178">
    <property type="term" value="F:integrin binding"/>
    <property type="evidence" value="ECO:0007669"/>
    <property type="project" value="TreeGrafter"/>
</dbReference>
<dbReference type="Pfam" id="PF01839">
    <property type="entry name" value="FG-GAP"/>
    <property type="match status" value="2"/>
</dbReference>
<evidence type="ECO:0000256" key="12">
    <source>
        <dbReference type="PROSITE-ProRule" id="PRU00803"/>
    </source>
</evidence>
<keyword evidence="11" id="KW-0325">Glycoprotein</keyword>